<dbReference type="GO" id="GO:0043204">
    <property type="term" value="C:perikaryon"/>
    <property type="evidence" value="ECO:0007669"/>
    <property type="project" value="TreeGrafter"/>
</dbReference>
<dbReference type="Pfam" id="PF00351">
    <property type="entry name" value="Biopterin_H"/>
    <property type="match status" value="1"/>
</dbReference>
<organism evidence="14 15">
    <name type="scientific">Caenorhabditis auriculariae</name>
    <dbReference type="NCBI Taxonomy" id="2777116"/>
    <lineage>
        <taxon>Eukaryota</taxon>
        <taxon>Metazoa</taxon>
        <taxon>Ecdysozoa</taxon>
        <taxon>Nematoda</taxon>
        <taxon>Chromadorea</taxon>
        <taxon>Rhabditida</taxon>
        <taxon>Rhabditina</taxon>
        <taxon>Rhabditomorpha</taxon>
        <taxon>Rhabditoidea</taxon>
        <taxon>Rhabditidae</taxon>
        <taxon>Peloderinae</taxon>
        <taxon>Caenorhabditis</taxon>
    </lineage>
</organism>
<dbReference type="InterPro" id="IPR019774">
    <property type="entry name" value="Aromatic-AA_hydroxylase_C"/>
</dbReference>
<comment type="similarity">
    <text evidence="3">Belongs to the biopterin-dependent aromatic amino acid hydroxylase family.</text>
</comment>
<keyword evidence="7 9" id="KW-0408">Iron</keyword>
<protein>
    <recommendedName>
        <fullName evidence="13">Biopterin-dependent aromatic amino acid hydroxylase family profile domain-containing protein</fullName>
    </recommendedName>
</protein>
<feature type="domain" description="Biopterin-dependent aromatic amino acid hydroxylase family profile" evidence="13">
    <location>
        <begin position="974"/>
        <end position="1320"/>
    </location>
</feature>
<evidence type="ECO:0000256" key="8">
    <source>
        <dbReference type="ARBA" id="ARBA00023033"/>
    </source>
</evidence>
<keyword evidence="5 9" id="KW-0479">Metal-binding</keyword>
<name>A0A8S1HAC3_9PELO</name>
<sequence length="1323" mass="149320">MSSEYLIYRLELLVLLLTLQCCFCKRELEIPLAPYNVKVMCRQGRRYSKQANTPILCASSSTSCGYVEFDMADPVSLAPTVGVYDCVDSGILEAEGDASNEIDRTFEKPLFSELCGATPRCSKLTLEQLNPAFVKYLISQHEVNIEGMPDMSIRFCCSLFQSTLQKLVQSGKDFLPVVPTAPVRCFHEECSSGAVGCLLHTVHEEYDYDEEERLKIKRVRRFYNDDDDEENEYVDAVELTLDDVDFEVETQPKNNVVVSTTKTPKPTMPSLNLPLKITTPKPKLVATTIRTTFAPKKLKTFTTTARAPMSTSRSLSKYEKDSVDGDEEEEEPLQENHCVYRHLNDELYRYCLLVHQGSSRDGDRCYQHEGHTICCCFVPPDQETCDPTAMDLIVPPPPSPVPPQRVLVTAAPIAITTTSTTSTSTTTTTTTTSTTTTTAAPTTTHGSSTAANRTLSRTKTGTSVFRERKPLLPRRNENKCRVKYVRAKTGSRTRPVLVSMVEVDSKPEFCNSNTKILKPVPMKYGSMASEREVVKPPQKGLFARLASYIAPTTEAQPVREAQRMQLINCWADVEPRKLNIIICNYLYDENAHSGRSAMWAEMERATSMRRESILYTGIAAVFLVLLAQDAVGMVLVLMTLLFPAAATILALLPPSAQAAPAPMHPSEISERMQTLTFLMRYWTIYGIFLTLEKAVESLIKCGEMRLVRLIFLSLCLLPHLPLLDFVFSIVLSIVKRLRSFFEQYNYYLQMGQFDCGNHGRQKGRKQPELRHYPTPSPVRCSRYFIFLRGDVMLGKVVEVADVATSIPKLSPSPLTPRSVQDAIEEDLPEKNTLEKKHPRRFSLAHQASCETQHLAGLRRQNTLQHRRQLNNEVSLRGQKILQQLNDEGVELIWTADHDRILSFSAVMSSTASLCSFVADVVHAFEAADLSIRHLESRVNKDGKGYDVLSECEGTRQQLLEAASKLTQSHRDLTAFGIYKQKREEPEIWFPRHISDLDKCSRCVTKYEPTTDPRHPGHGDEAYIARRQFLNDLALEYKHGDEIPLVDYTEAEHQTWKAVYEKLRELHVSHTCTAYRENLKMLEEENVLNSERIPQIRDINKFLQKKSGFILRPCSGLLSARDFLASLAFRVFQTTTYLRHSESPHHSPEPDLIHELLGHVPMFADPILAQMSQDIGLMSLGANDEKIEKLATVYWFIIEFGLCREDGRLKAIGAGLLSAYGELMHACSDVPQHKDFDPEVTALQTYEDSDYQPLYFVADSLHEALSKLKKYASSMDRPFSVIYNPFTSSVETIRCTGDLEQAFGRVSDELGAISHAAEHIKKST</sequence>
<dbReference type="EMBL" id="CAJGYM010000025">
    <property type="protein sequence ID" value="CAD6192102.1"/>
    <property type="molecule type" value="Genomic_DNA"/>
</dbReference>
<keyword evidence="4" id="KW-0963">Cytoplasm</keyword>
<dbReference type="InterPro" id="IPR001273">
    <property type="entry name" value="ArAA_hydroxylase"/>
</dbReference>
<evidence type="ECO:0000256" key="12">
    <source>
        <dbReference type="SAM" id="SignalP"/>
    </source>
</evidence>
<evidence type="ECO:0000256" key="4">
    <source>
        <dbReference type="ARBA" id="ARBA00022490"/>
    </source>
</evidence>
<dbReference type="FunFam" id="1.10.800.10:FF:000004">
    <property type="entry name" value="Tyrosine 3-monooxygenase"/>
    <property type="match status" value="1"/>
</dbReference>
<feature type="chain" id="PRO_5035927158" description="Biopterin-dependent aromatic amino acid hydroxylase family profile domain-containing protein" evidence="12">
    <location>
        <begin position="25"/>
        <end position="1323"/>
    </location>
</feature>
<dbReference type="Gene3D" id="1.10.800.10">
    <property type="entry name" value="Aromatic amino acid hydroxylase"/>
    <property type="match status" value="1"/>
</dbReference>
<evidence type="ECO:0000259" key="13">
    <source>
        <dbReference type="PROSITE" id="PS51410"/>
    </source>
</evidence>
<evidence type="ECO:0000256" key="10">
    <source>
        <dbReference type="SAM" id="MobiDB-lite"/>
    </source>
</evidence>
<keyword evidence="11" id="KW-1133">Transmembrane helix</keyword>
<keyword evidence="11" id="KW-0812">Transmembrane</keyword>
<dbReference type="Proteomes" id="UP000835052">
    <property type="component" value="Unassembled WGS sequence"/>
</dbReference>
<dbReference type="InterPro" id="IPR018301">
    <property type="entry name" value="ArAA_hydroxylase_Fe/CU_BS"/>
</dbReference>
<dbReference type="OrthoDB" id="983542at2759"/>
<comment type="subcellular location">
    <subcellularLocation>
        <location evidence="2">Cytoplasm</location>
    </subcellularLocation>
</comment>
<keyword evidence="11" id="KW-0472">Membrane</keyword>
<evidence type="ECO:0000256" key="3">
    <source>
        <dbReference type="ARBA" id="ARBA00009712"/>
    </source>
</evidence>
<feature type="binding site" evidence="9">
    <location>
        <position position="1153"/>
    </location>
    <ligand>
        <name>Fe cation</name>
        <dbReference type="ChEBI" id="CHEBI:24875"/>
    </ligand>
</feature>
<feature type="compositionally biased region" description="Low complexity" evidence="10">
    <location>
        <begin position="419"/>
        <end position="451"/>
    </location>
</feature>
<reference evidence="14" key="1">
    <citation type="submission" date="2020-10" db="EMBL/GenBank/DDBJ databases">
        <authorList>
            <person name="Kikuchi T."/>
        </authorList>
    </citation>
    <scope>NUCLEOTIDE SEQUENCE</scope>
    <source>
        <strain evidence="14">NKZ352</strain>
    </source>
</reference>
<dbReference type="InterPro" id="IPR036329">
    <property type="entry name" value="Aro-AA_hydroxylase_C_sf"/>
</dbReference>
<evidence type="ECO:0000256" key="6">
    <source>
        <dbReference type="ARBA" id="ARBA00023002"/>
    </source>
</evidence>
<feature type="binding site" evidence="9">
    <location>
        <position position="1198"/>
    </location>
    <ligand>
        <name>Fe cation</name>
        <dbReference type="ChEBI" id="CHEBI:24875"/>
    </ligand>
</feature>
<dbReference type="PANTHER" id="PTHR11473">
    <property type="entry name" value="AROMATIC AMINO ACID HYDROXYLASE"/>
    <property type="match status" value="1"/>
</dbReference>
<evidence type="ECO:0000256" key="9">
    <source>
        <dbReference type="PIRSR" id="PIRSR601273-2"/>
    </source>
</evidence>
<dbReference type="PRINTS" id="PR00372">
    <property type="entry name" value="FYWHYDRXLASE"/>
</dbReference>
<gene>
    <name evidence="14" type="ORF">CAUJ_LOCUS8021</name>
</gene>
<comment type="caution">
    <text evidence="14">The sequence shown here is derived from an EMBL/GenBank/DDBJ whole genome shotgun (WGS) entry which is preliminary data.</text>
</comment>
<keyword evidence="15" id="KW-1185">Reference proteome</keyword>
<feature type="region of interest" description="Disordered" evidence="10">
    <location>
        <begin position="304"/>
        <end position="332"/>
    </location>
</feature>
<dbReference type="PANTHER" id="PTHR11473:SF15">
    <property type="entry name" value="TYROSINE 3-MONOOXYGENASE"/>
    <property type="match status" value="1"/>
</dbReference>
<feature type="compositionally biased region" description="Polar residues" evidence="10">
    <location>
        <begin position="452"/>
        <end position="462"/>
    </location>
</feature>
<dbReference type="PROSITE" id="PS00367">
    <property type="entry name" value="BH4_AAA_HYDROXYL_1"/>
    <property type="match status" value="1"/>
</dbReference>
<dbReference type="InterPro" id="IPR036951">
    <property type="entry name" value="ArAA_hydroxylase_sf"/>
</dbReference>
<evidence type="ECO:0000256" key="5">
    <source>
        <dbReference type="ARBA" id="ARBA00022723"/>
    </source>
</evidence>
<dbReference type="GO" id="GO:0006585">
    <property type="term" value="P:dopamine biosynthetic process from tyrosine"/>
    <property type="evidence" value="ECO:0007669"/>
    <property type="project" value="TreeGrafter"/>
</dbReference>
<dbReference type="GO" id="GO:0005506">
    <property type="term" value="F:iron ion binding"/>
    <property type="evidence" value="ECO:0007669"/>
    <property type="project" value="InterPro"/>
</dbReference>
<comment type="cofactor">
    <cofactor evidence="1 9">
        <name>Fe(2+)</name>
        <dbReference type="ChEBI" id="CHEBI:29033"/>
    </cofactor>
</comment>
<evidence type="ECO:0000313" key="14">
    <source>
        <dbReference type="EMBL" id="CAD6192102.1"/>
    </source>
</evidence>
<keyword evidence="12" id="KW-0732">Signal</keyword>
<feature type="binding site" evidence="9">
    <location>
        <position position="1158"/>
    </location>
    <ligand>
        <name>Fe cation</name>
        <dbReference type="ChEBI" id="CHEBI:24875"/>
    </ligand>
</feature>
<proteinExistence type="inferred from homology"/>
<evidence type="ECO:0000256" key="2">
    <source>
        <dbReference type="ARBA" id="ARBA00004496"/>
    </source>
</evidence>
<dbReference type="SUPFAM" id="SSF56534">
    <property type="entry name" value="Aromatic aminoacid monoxygenases, catalytic and oligomerization domains"/>
    <property type="match status" value="1"/>
</dbReference>
<keyword evidence="8" id="KW-0503">Monooxygenase</keyword>
<feature type="region of interest" description="Disordered" evidence="10">
    <location>
        <begin position="419"/>
        <end position="462"/>
    </location>
</feature>
<evidence type="ECO:0000313" key="15">
    <source>
        <dbReference type="Proteomes" id="UP000835052"/>
    </source>
</evidence>
<dbReference type="GO" id="GO:0005737">
    <property type="term" value="C:cytoplasm"/>
    <property type="evidence" value="ECO:0007669"/>
    <property type="project" value="UniProtKB-SubCell"/>
</dbReference>
<dbReference type="GO" id="GO:0030424">
    <property type="term" value="C:axon"/>
    <property type="evidence" value="ECO:0007669"/>
    <property type="project" value="TreeGrafter"/>
</dbReference>
<dbReference type="GO" id="GO:0004511">
    <property type="term" value="F:tyrosine 3-monooxygenase activity"/>
    <property type="evidence" value="ECO:0007669"/>
    <property type="project" value="TreeGrafter"/>
</dbReference>
<dbReference type="PROSITE" id="PS51410">
    <property type="entry name" value="BH4_AAA_HYDROXYL_2"/>
    <property type="match status" value="1"/>
</dbReference>
<evidence type="ECO:0000256" key="7">
    <source>
        <dbReference type="ARBA" id="ARBA00023004"/>
    </source>
</evidence>
<keyword evidence="6" id="KW-0560">Oxidoreductase</keyword>
<evidence type="ECO:0000256" key="1">
    <source>
        <dbReference type="ARBA" id="ARBA00001954"/>
    </source>
</evidence>
<evidence type="ECO:0000256" key="11">
    <source>
        <dbReference type="SAM" id="Phobius"/>
    </source>
</evidence>
<accession>A0A8S1HAC3</accession>
<feature type="transmembrane region" description="Helical" evidence="11">
    <location>
        <begin position="634"/>
        <end position="652"/>
    </location>
</feature>
<feature type="transmembrane region" description="Helical" evidence="11">
    <location>
        <begin position="711"/>
        <end position="734"/>
    </location>
</feature>
<feature type="signal peptide" evidence="12">
    <location>
        <begin position="1"/>
        <end position="24"/>
    </location>
</feature>
<feature type="compositionally biased region" description="Polar residues" evidence="10">
    <location>
        <begin position="304"/>
        <end position="315"/>
    </location>
</feature>